<dbReference type="Proteomes" id="UP000291832">
    <property type="component" value="Unassembled WGS sequence"/>
</dbReference>
<reference evidence="2 3" key="1">
    <citation type="journal article" date="2015" name="Stand. Genomic Sci.">
        <title>Genomic Encyclopedia of Bacterial and Archaeal Type Strains, Phase III: the genomes of soil and plant-associated and newly described type strains.</title>
        <authorList>
            <person name="Whitman W.B."/>
            <person name="Woyke T."/>
            <person name="Klenk H.P."/>
            <person name="Zhou Y."/>
            <person name="Lilburn T.G."/>
            <person name="Beck B.J."/>
            <person name="De Vos P."/>
            <person name="Vandamme P."/>
            <person name="Eisen J.A."/>
            <person name="Garrity G."/>
            <person name="Hugenholtz P."/>
            <person name="Kyrpides N.C."/>
        </authorList>
    </citation>
    <scope>NUCLEOTIDE SEQUENCE [LARGE SCALE GENOMIC DNA]</scope>
    <source>
        <strain evidence="2 3">RF6</strain>
    </source>
</reference>
<dbReference type="Gene3D" id="3.90.190.10">
    <property type="entry name" value="Protein tyrosine phosphatase superfamily"/>
    <property type="match status" value="1"/>
</dbReference>
<dbReference type="Pfam" id="PF13350">
    <property type="entry name" value="Y_phosphatase3"/>
    <property type="match status" value="1"/>
</dbReference>
<gene>
    <name evidence="2" type="ORF">EV139_3046</name>
</gene>
<dbReference type="SUPFAM" id="SSF52799">
    <property type="entry name" value="(Phosphotyrosine protein) phosphatases II"/>
    <property type="match status" value="1"/>
</dbReference>
<name>A0A4Q7TL23_9MICO</name>
<dbReference type="EMBL" id="SHKI01000008">
    <property type="protein sequence ID" value="RZT60600.1"/>
    <property type="molecule type" value="Genomic_DNA"/>
</dbReference>
<accession>A0A4Q7TL23</accession>
<keyword evidence="3" id="KW-1185">Reference proteome</keyword>
<dbReference type="InterPro" id="IPR026893">
    <property type="entry name" value="Tyr/Ser_Pase_IphP-type"/>
</dbReference>
<dbReference type="PROSITE" id="PS50056">
    <property type="entry name" value="TYR_PHOSPHATASE_2"/>
    <property type="match status" value="1"/>
</dbReference>
<sequence length="182" mass="19497">MELDVQAGQEAQALDGLIDGSATFGDHYCRMLDVAVANIAQVLRTIGETSGPIVIGCQGGRDRTGLISAILLLAAGADPHIAVGDYIRTNDDLHENLQRQPGGEQTQELFAALDLVCRREDIAQAIDYLASLGGVREYLSSHLPDEDYDRLVASIRIRLGVDPDPSDSSLPLTTPSQKEVTA</sequence>
<dbReference type="AlphaFoldDB" id="A0A4Q7TL23"/>
<evidence type="ECO:0000313" key="2">
    <source>
        <dbReference type="EMBL" id="RZT60600.1"/>
    </source>
</evidence>
<dbReference type="InterPro" id="IPR000387">
    <property type="entry name" value="Tyr_Pase_dom"/>
</dbReference>
<protein>
    <submittedName>
        <fullName evidence="2">Tyrosine phosphatase family protein</fullName>
    </submittedName>
</protein>
<dbReference type="GO" id="GO:0004721">
    <property type="term" value="F:phosphoprotein phosphatase activity"/>
    <property type="evidence" value="ECO:0007669"/>
    <property type="project" value="InterPro"/>
</dbReference>
<evidence type="ECO:0000313" key="3">
    <source>
        <dbReference type="Proteomes" id="UP000291832"/>
    </source>
</evidence>
<organism evidence="2 3">
    <name type="scientific">Leucobacter luti</name>
    <dbReference type="NCBI Taxonomy" id="340320"/>
    <lineage>
        <taxon>Bacteria</taxon>
        <taxon>Bacillati</taxon>
        <taxon>Actinomycetota</taxon>
        <taxon>Actinomycetes</taxon>
        <taxon>Micrococcales</taxon>
        <taxon>Microbacteriaceae</taxon>
        <taxon>Leucobacter</taxon>
    </lineage>
</organism>
<evidence type="ECO:0000259" key="1">
    <source>
        <dbReference type="PROSITE" id="PS50056"/>
    </source>
</evidence>
<proteinExistence type="predicted"/>
<comment type="caution">
    <text evidence="2">The sequence shown here is derived from an EMBL/GenBank/DDBJ whole genome shotgun (WGS) entry which is preliminary data.</text>
</comment>
<dbReference type="InterPro" id="IPR029021">
    <property type="entry name" value="Prot-tyrosine_phosphatase-like"/>
</dbReference>
<feature type="domain" description="Tyrosine specific protein phosphatases" evidence="1">
    <location>
        <begin position="37"/>
        <end position="111"/>
    </location>
</feature>